<dbReference type="AlphaFoldDB" id="A0A849BLH7"/>
<dbReference type="GO" id="GO:0004674">
    <property type="term" value="F:protein serine/threonine kinase activity"/>
    <property type="evidence" value="ECO:0007669"/>
    <property type="project" value="UniProtKB-KW"/>
</dbReference>
<proteinExistence type="predicted"/>
<name>A0A849BLH7_9ACTN</name>
<gene>
    <name evidence="3" type="ORF">HLB09_03615</name>
</gene>
<dbReference type="Gene3D" id="3.30.565.10">
    <property type="entry name" value="Histidine kinase-like ATPase, C-terminal domain"/>
    <property type="match status" value="1"/>
</dbReference>
<dbReference type="PANTHER" id="PTHR35526:SF3">
    <property type="entry name" value="ANTI-SIGMA-F FACTOR RSBW"/>
    <property type="match status" value="1"/>
</dbReference>
<dbReference type="CDD" id="cd16936">
    <property type="entry name" value="HATPase_RsbW-like"/>
    <property type="match status" value="1"/>
</dbReference>
<dbReference type="EMBL" id="JABEMA010000024">
    <property type="protein sequence ID" value="NNH22185.1"/>
    <property type="molecule type" value="Genomic_DNA"/>
</dbReference>
<feature type="domain" description="Histidine kinase/HSP90-like ATPase" evidence="2">
    <location>
        <begin position="9"/>
        <end position="137"/>
    </location>
</feature>
<accession>A0A849BLH7</accession>
<evidence type="ECO:0000313" key="4">
    <source>
        <dbReference type="Proteomes" id="UP000555552"/>
    </source>
</evidence>
<keyword evidence="1" id="KW-0723">Serine/threonine-protein kinase</keyword>
<organism evidence="3 4">
    <name type="scientific">Pseudokineococcus marinus</name>
    <dbReference type="NCBI Taxonomy" id="351215"/>
    <lineage>
        <taxon>Bacteria</taxon>
        <taxon>Bacillati</taxon>
        <taxon>Actinomycetota</taxon>
        <taxon>Actinomycetes</taxon>
        <taxon>Kineosporiales</taxon>
        <taxon>Kineosporiaceae</taxon>
        <taxon>Pseudokineococcus</taxon>
    </lineage>
</organism>
<dbReference type="PANTHER" id="PTHR35526">
    <property type="entry name" value="ANTI-SIGMA-F FACTOR RSBW-RELATED"/>
    <property type="match status" value="1"/>
</dbReference>
<dbReference type="RefSeq" id="WP_171202036.1">
    <property type="nucleotide sequence ID" value="NZ_BAAANP010000010.1"/>
</dbReference>
<evidence type="ECO:0000313" key="3">
    <source>
        <dbReference type="EMBL" id="NNH22185.1"/>
    </source>
</evidence>
<dbReference type="SUPFAM" id="SSF55874">
    <property type="entry name" value="ATPase domain of HSP90 chaperone/DNA topoisomerase II/histidine kinase"/>
    <property type="match status" value="1"/>
</dbReference>
<keyword evidence="4" id="KW-1185">Reference proteome</keyword>
<keyword evidence="1" id="KW-0418">Kinase</keyword>
<dbReference type="InterPro" id="IPR050267">
    <property type="entry name" value="Anti-sigma-factor_SerPK"/>
</dbReference>
<protein>
    <submittedName>
        <fullName evidence="3">ATP-binding protein</fullName>
    </submittedName>
</protein>
<keyword evidence="3" id="KW-0067">ATP-binding</keyword>
<dbReference type="InterPro" id="IPR036890">
    <property type="entry name" value="HATPase_C_sf"/>
</dbReference>
<reference evidence="3 4" key="1">
    <citation type="submission" date="2020-05" db="EMBL/GenBank/DDBJ databases">
        <title>MicrobeNet Type strains.</title>
        <authorList>
            <person name="Nicholson A.C."/>
        </authorList>
    </citation>
    <scope>NUCLEOTIDE SEQUENCE [LARGE SCALE GENOMIC DNA]</scope>
    <source>
        <strain evidence="3 4">JCM 14547</strain>
    </source>
</reference>
<comment type="caution">
    <text evidence="3">The sequence shown here is derived from an EMBL/GenBank/DDBJ whole genome shotgun (WGS) entry which is preliminary data.</text>
</comment>
<sequence length="141" mass="14768">MPVLDLGDDPSQVPRARHWVLEHCARSGMGEDGRFAVELVTSELVGNAYQHGRPPVRVEVQEAEDATDVAPDDLQGGAHGGRATFVLRVTDHGTGAPAVRDADDDALGGRGLALVEMLAAAWGVEHPASGPGTTVWCRLAG</sequence>
<evidence type="ECO:0000259" key="2">
    <source>
        <dbReference type="Pfam" id="PF13581"/>
    </source>
</evidence>
<dbReference type="Proteomes" id="UP000555552">
    <property type="component" value="Unassembled WGS sequence"/>
</dbReference>
<evidence type="ECO:0000256" key="1">
    <source>
        <dbReference type="ARBA" id="ARBA00022527"/>
    </source>
</evidence>
<dbReference type="Pfam" id="PF13581">
    <property type="entry name" value="HATPase_c_2"/>
    <property type="match status" value="1"/>
</dbReference>
<dbReference type="InterPro" id="IPR003594">
    <property type="entry name" value="HATPase_dom"/>
</dbReference>
<keyword evidence="3" id="KW-0547">Nucleotide-binding</keyword>
<keyword evidence="1" id="KW-0808">Transferase</keyword>
<dbReference type="GO" id="GO:0005524">
    <property type="term" value="F:ATP binding"/>
    <property type="evidence" value="ECO:0007669"/>
    <property type="project" value="UniProtKB-KW"/>
</dbReference>